<organism evidence="3 4">
    <name type="scientific">Knoellia flava</name>
    <dbReference type="NCBI Taxonomy" id="913969"/>
    <lineage>
        <taxon>Bacteria</taxon>
        <taxon>Bacillati</taxon>
        <taxon>Actinomycetota</taxon>
        <taxon>Actinomycetes</taxon>
        <taxon>Micrococcales</taxon>
        <taxon>Intrasporangiaceae</taxon>
        <taxon>Knoellia</taxon>
    </lineage>
</organism>
<reference evidence="3" key="2">
    <citation type="submission" date="2020-09" db="EMBL/GenBank/DDBJ databases">
        <authorList>
            <person name="Sun Q."/>
            <person name="Zhou Y."/>
        </authorList>
    </citation>
    <scope>NUCLEOTIDE SEQUENCE</scope>
    <source>
        <strain evidence="3">CGMCC 1.10749</strain>
    </source>
</reference>
<dbReference type="GO" id="GO:0005737">
    <property type="term" value="C:cytoplasm"/>
    <property type="evidence" value="ECO:0007669"/>
    <property type="project" value="TreeGrafter"/>
</dbReference>
<name>A0A8H9FVH7_9MICO</name>
<dbReference type="AlphaFoldDB" id="A0A8H9FVH7"/>
<keyword evidence="1" id="KW-0560">Oxidoreductase</keyword>
<protein>
    <submittedName>
        <fullName evidence="3">D-amino-acid dehydrogenase</fullName>
    </submittedName>
</protein>
<dbReference type="Proteomes" id="UP000628079">
    <property type="component" value="Unassembled WGS sequence"/>
</dbReference>
<dbReference type="RefSeq" id="WP_035946410.1">
    <property type="nucleotide sequence ID" value="NZ_BMEA01000005.1"/>
</dbReference>
<sequence>MAQQPQHVVVVGAGMVGLSTAWYLQEQGVTVTVLDSEGVAAGSSWGNAGWLAPALTLPLPEPAILKQGILATLRPDSPVYVPVRADRRLVQFLAGFARHCTPGHWNKAIEVFNLANAGALSAFDALTEHEGTGRVEEPTLDAEPFLAGFVSEADRSVLVEEFRHVAATGGLTDFELLDRDALHTLAPSLGDAVTHGVRLHGQRYLNPGRFVHALADAVVARGGEIATGQRVADVTQRGTEVRVTLANGESVVADSVVLANGSWVGGLARAHGIRKVVQAGRGYSFTVHPDQVPTGPVYFPTQRVACTPLGKPEEGLRVAGMMEFRRPDDPLDPRRVKAIVDAATPMFKGVDWSQRHDEWVGSRPCTTDGLPLVGASRSDRVFVAGGHGMWGVALGPLTGRLLAGAMTGTSSADDRALLTAFDPLRP</sequence>
<accession>A0A8H9FVH7</accession>
<dbReference type="SUPFAM" id="SSF51905">
    <property type="entry name" value="FAD/NAD(P)-binding domain"/>
    <property type="match status" value="1"/>
</dbReference>
<feature type="domain" description="FAD dependent oxidoreductase" evidence="2">
    <location>
        <begin position="7"/>
        <end position="403"/>
    </location>
</feature>
<evidence type="ECO:0000313" key="3">
    <source>
        <dbReference type="EMBL" id="GGB90415.1"/>
    </source>
</evidence>
<dbReference type="InterPro" id="IPR006076">
    <property type="entry name" value="FAD-dep_OxRdtase"/>
</dbReference>
<proteinExistence type="predicted"/>
<dbReference type="EMBL" id="BMEA01000005">
    <property type="protein sequence ID" value="GGB90415.1"/>
    <property type="molecule type" value="Genomic_DNA"/>
</dbReference>
<dbReference type="Pfam" id="PF01266">
    <property type="entry name" value="DAO"/>
    <property type="match status" value="1"/>
</dbReference>
<evidence type="ECO:0000313" key="4">
    <source>
        <dbReference type="Proteomes" id="UP000628079"/>
    </source>
</evidence>
<dbReference type="GO" id="GO:0016491">
    <property type="term" value="F:oxidoreductase activity"/>
    <property type="evidence" value="ECO:0007669"/>
    <property type="project" value="UniProtKB-KW"/>
</dbReference>
<dbReference type="SUPFAM" id="SSF54373">
    <property type="entry name" value="FAD-linked reductases, C-terminal domain"/>
    <property type="match status" value="1"/>
</dbReference>
<gene>
    <name evidence="3" type="ORF">GCM10011314_32850</name>
</gene>
<dbReference type="Gene3D" id="3.50.50.60">
    <property type="entry name" value="FAD/NAD(P)-binding domain"/>
    <property type="match status" value="2"/>
</dbReference>
<dbReference type="Gene3D" id="3.30.9.10">
    <property type="entry name" value="D-Amino Acid Oxidase, subunit A, domain 2"/>
    <property type="match status" value="1"/>
</dbReference>
<dbReference type="InterPro" id="IPR036188">
    <property type="entry name" value="FAD/NAD-bd_sf"/>
</dbReference>
<evidence type="ECO:0000256" key="1">
    <source>
        <dbReference type="ARBA" id="ARBA00023002"/>
    </source>
</evidence>
<evidence type="ECO:0000259" key="2">
    <source>
        <dbReference type="Pfam" id="PF01266"/>
    </source>
</evidence>
<comment type="caution">
    <text evidence="3">The sequence shown here is derived from an EMBL/GenBank/DDBJ whole genome shotgun (WGS) entry which is preliminary data.</text>
</comment>
<dbReference type="PANTHER" id="PTHR13847:SF289">
    <property type="entry name" value="GLYCINE OXIDASE"/>
    <property type="match status" value="1"/>
</dbReference>
<reference evidence="3" key="1">
    <citation type="journal article" date="2014" name="Int. J. Syst. Evol. Microbiol.">
        <title>Complete genome sequence of Corynebacterium casei LMG S-19264T (=DSM 44701T), isolated from a smear-ripened cheese.</title>
        <authorList>
            <consortium name="US DOE Joint Genome Institute (JGI-PGF)"/>
            <person name="Walter F."/>
            <person name="Albersmeier A."/>
            <person name="Kalinowski J."/>
            <person name="Ruckert C."/>
        </authorList>
    </citation>
    <scope>NUCLEOTIDE SEQUENCE</scope>
    <source>
        <strain evidence="3">CGMCC 1.10749</strain>
    </source>
</reference>
<dbReference type="PANTHER" id="PTHR13847">
    <property type="entry name" value="SARCOSINE DEHYDROGENASE-RELATED"/>
    <property type="match status" value="1"/>
</dbReference>